<dbReference type="PANTHER" id="PTHR43798:SF33">
    <property type="entry name" value="HYDROLASE, PUTATIVE (AFU_ORTHOLOGUE AFUA_2G14860)-RELATED"/>
    <property type="match status" value="1"/>
</dbReference>
<gene>
    <name evidence="2" type="ORF">TM7x_01800</name>
</gene>
<feature type="domain" description="AB hydrolase-1" evidence="1">
    <location>
        <begin position="30"/>
        <end position="179"/>
    </location>
</feature>
<organism evidence="2 3">
    <name type="scientific">Candidatus Nanosynbacter lyticus</name>
    <dbReference type="NCBI Taxonomy" id="2093824"/>
    <lineage>
        <taxon>Bacteria</taxon>
        <taxon>Candidatus Saccharimonadota</taxon>
        <taxon>Candidatus Saccharimonadia</taxon>
        <taxon>Candidatus Nanosynbacterales</taxon>
        <taxon>Candidatus Nanosynbacteraceae</taxon>
        <taxon>Candidatus Nanosynbacter</taxon>
    </lineage>
</organism>
<dbReference type="KEGG" id="sox:TM7x_01800"/>
<protein>
    <recommendedName>
        <fullName evidence="1">AB hydrolase-1 domain-containing protein</fullName>
    </recommendedName>
</protein>
<evidence type="ECO:0000313" key="3">
    <source>
        <dbReference type="Proteomes" id="UP000030902"/>
    </source>
</evidence>
<dbReference type="RefSeq" id="WP_039327346.1">
    <property type="nucleotide sequence ID" value="NZ_CP007496.1"/>
</dbReference>
<evidence type="ECO:0000313" key="2">
    <source>
        <dbReference type="EMBL" id="AJA06816.1"/>
    </source>
</evidence>
<dbReference type="PANTHER" id="PTHR43798">
    <property type="entry name" value="MONOACYLGLYCEROL LIPASE"/>
    <property type="match status" value="1"/>
</dbReference>
<proteinExistence type="predicted"/>
<dbReference type="PRINTS" id="PR00111">
    <property type="entry name" value="ABHYDROLASE"/>
</dbReference>
<keyword evidence="3" id="KW-1185">Reference proteome</keyword>
<dbReference type="Gene3D" id="3.40.50.1820">
    <property type="entry name" value="alpha/beta hydrolase"/>
    <property type="match status" value="1"/>
</dbReference>
<dbReference type="EMBL" id="CP007496">
    <property type="protein sequence ID" value="AJA06816.1"/>
    <property type="molecule type" value="Genomic_DNA"/>
</dbReference>
<evidence type="ECO:0000259" key="1">
    <source>
        <dbReference type="Pfam" id="PF00561"/>
    </source>
</evidence>
<accession>A0A6S4GRQ5</accession>
<dbReference type="AlphaFoldDB" id="A0A6S4GRQ5"/>
<name>A0A6S4GRQ5_9BACT</name>
<dbReference type="InterPro" id="IPR000073">
    <property type="entry name" value="AB_hydrolase_1"/>
</dbReference>
<dbReference type="InterPro" id="IPR029058">
    <property type="entry name" value="AB_hydrolase_fold"/>
</dbReference>
<dbReference type="SUPFAM" id="SSF53474">
    <property type="entry name" value="alpha/beta-Hydrolases"/>
    <property type="match status" value="1"/>
</dbReference>
<sequence length="284" mass="32454">MFDRIIHRWLRIPYTLNVHYFCRPDNPKSTILLVHGLGTSWRTWKPLTQYLPKDARVIAIDMLGFGNSPKPDWKSYNVQDQATSIAATLRKESINHLDVIIGHSMGSLAAVELAKKYPKLAQSLILCSPPIYQPKTDEKIHHPEKILRALYSLINKHPRSSKRLLQFADRHNIWPDAGFKADKVTAKSFLTALNAAIINQTTMTDISQLKLPITILSGKLDPLIVERNLKQLAKEHKNIAHRSMTMQSHEITDKYAKCLSGIIKQHLTGELPLKSVRRINRLRK</sequence>
<dbReference type="InterPro" id="IPR050266">
    <property type="entry name" value="AB_hydrolase_sf"/>
</dbReference>
<dbReference type="Pfam" id="PF00561">
    <property type="entry name" value="Abhydrolase_1"/>
    <property type="match status" value="1"/>
</dbReference>
<dbReference type="GO" id="GO:0016020">
    <property type="term" value="C:membrane"/>
    <property type="evidence" value="ECO:0007669"/>
    <property type="project" value="TreeGrafter"/>
</dbReference>
<reference evidence="2 3" key="1">
    <citation type="journal article" date="2015" name="Proc. Natl. Acad. Sci. U.S.A.">
        <title>Cultivation of a human-associated TM7 phylotype reveals a reduced genome and epibiotic parasitic lifestyle.</title>
        <authorList>
            <person name="He X."/>
            <person name="McLean J.S."/>
            <person name="Edlund A."/>
            <person name="Yooseph S."/>
            <person name="Hall A.P."/>
            <person name="Liu S.Y."/>
            <person name="Dorrestein P.C."/>
            <person name="Esquenazi E."/>
            <person name="Hunter R.C."/>
            <person name="Cheng G."/>
            <person name="Nelson K.E."/>
            <person name="Lux R."/>
            <person name="Shi W."/>
        </authorList>
    </citation>
    <scope>NUCLEOTIDE SEQUENCE [LARGE SCALE GENOMIC DNA]</scope>
    <source>
        <strain evidence="2 3">TM7x</strain>
    </source>
</reference>
<dbReference type="Proteomes" id="UP000030902">
    <property type="component" value="Chromosome"/>
</dbReference>